<proteinExistence type="predicted"/>
<sequence length="106" mass="11992">MLMDVQENMNVNRLLICFQTHSDTQLDPKALIHQTEGVPRLPPSVGWDLLQTKPHPTGPSKVSLLGEILPHRLKKAKKKKRKPACFLQGQRFGMQRGLDADLAEEE</sequence>
<dbReference type="Proteomes" id="UP001153269">
    <property type="component" value="Unassembled WGS sequence"/>
</dbReference>
<keyword evidence="2" id="KW-1185">Reference proteome</keyword>
<organism evidence="1 2">
    <name type="scientific">Pleuronectes platessa</name>
    <name type="common">European plaice</name>
    <dbReference type="NCBI Taxonomy" id="8262"/>
    <lineage>
        <taxon>Eukaryota</taxon>
        <taxon>Metazoa</taxon>
        <taxon>Chordata</taxon>
        <taxon>Craniata</taxon>
        <taxon>Vertebrata</taxon>
        <taxon>Euteleostomi</taxon>
        <taxon>Actinopterygii</taxon>
        <taxon>Neopterygii</taxon>
        <taxon>Teleostei</taxon>
        <taxon>Neoteleostei</taxon>
        <taxon>Acanthomorphata</taxon>
        <taxon>Carangaria</taxon>
        <taxon>Pleuronectiformes</taxon>
        <taxon>Pleuronectoidei</taxon>
        <taxon>Pleuronectidae</taxon>
        <taxon>Pleuronectes</taxon>
    </lineage>
</organism>
<gene>
    <name evidence="1" type="ORF">PLEPLA_LOCUS18773</name>
</gene>
<evidence type="ECO:0000313" key="2">
    <source>
        <dbReference type="Proteomes" id="UP001153269"/>
    </source>
</evidence>
<name>A0A9N7YKX7_PLEPL</name>
<reference evidence="1" key="1">
    <citation type="submission" date="2020-03" db="EMBL/GenBank/DDBJ databases">
        <authorList>
            <person name="Weist P."/>
        </authorList>
    </citation>
    <scope>NUCLEOTIDE SEQUENCE</scope>
</reference>
<accession>A0A9N7YKX7</accession>
<feature type="non-terminal residue" evidence="1">
    <location>
        <position position="1"/>
    </location>
</feature>
<dbReference type="AlphaFoldDB" id="A0A9N7YKX7"/>
<dbReference type="EMBL" id="CADEAL010001269">
    <property type="protein sequence ID" value="CAB1430787.1"/>
    <property type="molecule type" value="Genomic_DNA"/>
</dbReference>
<protein>
    <submittedName>
        <fullName evidence="1">Uncharacterized protein</fullName>
    </submittedName>
</protein>
<evidence type="ECO:0000313" key="1">
    <source>
        <dbReference type="EMBL" id="CAB1430787.1"/>
    </source>
</evidence>
<comment type="caution">
    <text evidence="1">The sequence shown here is derived from an EMBL/GenBank/DDBJ whole genome shotgun (WGS) entry which is preliminary data.</text>
</comment>